<feature type="domain" description="Porin" evidence="2">
    <location>
        <begin position="7"/>
        <end position="305"/>
    </location>
</feature>
<comment type="caution">
    <text evidence="3">The sequence shown here is derived from an EMBL/GenBank/DDBJ whole genome shotgun (WGS) entry which is preliminary data.</text>
</comment>
<dbReference type="EMBL" id="JBFBVU010000003">
    <property type="protein sequence ID" value="MEV8466066.1"/>
    <property type="molecule type" value="Genomic_DNA"/>
</dbReference>
<feature type="chain" id="PRO_5046789785" evidence="1">
    <location>
        <begin position="21"/>
        <end position="320"/>
    </location>
</feature>
<name>A0ABV3L3D7_9RHOB</name>
<feature type="signal peptide" evidence="1">
    <location>
        <begin position="1"/>
        <end position="20"/>
    </location>
</feature>
<keyword evidence="4" id="KW-1185">Reference proteome</keyword>
<gene>
    <name evidence="3" type="ORF">AB0T83_04610</name>
</gene>
<evidence type="ECO:0000259" key="2">
    <source>
        <dbReference type="Pfam" id="PF13609"/>
    </source>
</evidence>
<evidence type="ECO:0000256" key="1">
    <source>
        <dbReference type="SAM" id="SignalP"/>
    </source>
</evidence>
<dbReference type="RefSeq" id="WP_366191873.1">
    <property type="nucleotide sequence ID" value="NZ_JBFBVU010000003.1"/>
</dbReference>
<evidence type="ECO:0000313" key="3">
    <source>
        <dbReference type="EMBL" id="MEV8466066.1"/>
    </source>
</evidence>
<sequence length="320" mass="33392">MKKILLASTALVVTAGIAAADVKVSGDGRMGVVYYDDAFARVDNYGEEQNWQFNSRIRIKFAASGETDGGMTFGGSIRADNSIGGKSGTEGEVFISSDTFGTLAMGDVDGAAETVVGDLAMISLQGLFDQNEMLYLFGANDPSALYTYAWEGLTLGLSLSDDQEYSVGAGWDGGMWGVGLGYEYLPEGGTVQISIDGTDYDIFTNVGEDTEQVIGQAYVTFANITLKGAYGQISQGSQDADQYGVSAIGDFGQFSVAAYYRVLEGLKGATSTIGTITDDKLENYGLGASYDLGGGASLVGGIASVFGGDTTGDFGLKFAF</sequence>
<dbReference type="InterPro" id="IPR023614">
    <property type="entry name" value="Porin_dom_sf"/>
</dbReference>
<dbReference type="SUPFAM" id="SSF56935">
    <property type="entry name" value="Porins"/>
    <property type="match status" value="1"/>
</dbReference>
<protein>
    <submittedName>
        <fullName evidence="3">Porin</fullName>
    </submittedName>
</protein>
<proteinExistence type="predicted"/>
<dbReference type="Proteomes" id="UP001553161">
    <property type="component" value="Unassembled WGS sequence"/>
</dbReference>
<dbReference type="Gene3D" id="2.40.160.10">
    <property type="entry name" value="Porin"/>
    <property type="match status" value="1"/>
</dbReference>
<evidence type="ECO:0000313" key="4">
    <source>
        <dbReference type="Proteomes" id="UP001553161"/>
    </source>
</evidence>
<dbReference type="Pfam" id="PF13609">
    <property type="entry name" value="Porin_4"/>
    <property type="match status" value="1"/>
</dbReference>
<keyword evidence="1" id="KW-0732">Signal</keyword>
<dbReference type="InterPro" id="IPR033900">
    <property type="entry name" value="Gram_neg_porin_domain"/>
</dbReference>
<accession>A0ABV3L3D7</accession>
<reference evidence="3 4" key="1">
    <citation type="submission" date="2024-07" db="EMBL/GenBank/DDBJ databases">
        <authorList>
            <person name="Kang M."/>
        </authorList>
    </citation>
    <scope>NUCLEOTIDE SEQUENCE [LARGE SCALE GENOMIC DNA]</scope>
    <source>
        <strain evidence="3 4">DFM31</strain>
    </source>
</reference>
<organism evidence="3 4">
    <name type="scientific">Meridianimarinicoccus marinus</name>
    <dbReference type="NCBI Taxonomy" id="3231483"/>
    <lineage>
        <taxon>Bacteria</taxon>
        <taxon>Pseudomonadati</taxon>
        <taxon>Pseudomonadota</taxon>
        <taxon>Alphaproteobacteria</taxon>
        <taxon>Rhodobacterales</taxon>
        <taxon>Paracoccaceae</taxon>
        <taxon>Meridianimarinicoccus</taxon>
    </lineage>
</organism>